<keyword evidence="2" id="KW-0472">Membrane</keyword>
<feature type="compositionally biased region" description="Pro residues" evidence="1">
    <location>
        <begin position="150"/>
        <end position="160"/>
    </location>
</feature>
<keyword evidence="2" id="KW-1133">Transmembrane helix</keyword>
<dbReference type="PANTHER" id="PTHR34980:SF2">
    <property type="entry name" value="INNER MEMBRANE PROTEIN YHAH-RELATED"/>
    <property type="match status" value="1"/>
</dbReference>
<feature type="transmembrane region" description="Helical" evidence="2">
    <location>
        <begin position="105"/>
        <end position="128"/>
    </location>
</feature>
<feature type="region of interest" description="Disordered" evidence="1">
    <location>
        <begin position="138"/>
        <end position="160"/>
    </location>
</feature>
<evidence type="ECO:0000313" key="3">
    <source>
        <dbReference type="EMBL" id="SVC11618.1"/>
    </source>
</evidence>
<dbReference type="EMBL" id="UINC01074432">
    <property type="protein sequence ID" value="SVC11618.1"/>
    <property type="molecule type" value="Genomic_DNA"/>
</dbReference>
<evidence type="ECO:0000256" key="1">
    <source>
        <dbReference type="SAM" id="MobiDB-lite"/>
    </source>
</evidence>
<feature type="transmembrane region" description="Helical" evidence="2">
    <location>
        <begin position="48"/>
        <end position="68"/>
    </location>
</feature>
<sequence>MNWNLYTSLEGRISRKTYWLWFFVPIGVTRVLANVVDLSLGYDLWKEAGPVSVIQFLLTLWPGVAGWVKRLHDLDITGKYVAGFFGFSVPAIALLVMGIRSESGGLIAVALIPWFGYLICLFIATGFLRGTQGPNRYGTDPLEESLNNDPPTPSPAGPYA</sequence>
<feature type="transmembrane region" description="Helical" evidence="2">
    <location>
        <begin position="18"/>
        <end position="36"/>
    </location>
</feature>
<proteinExistence type="predicted"/>
<keyword evidence="2" id="KW-0812">Transmembrane</keyword>
<protein>
    <recommendedName>
        <fullName evidence="4">DUF805 domain-containing protein</fullName>
    </recommendedName>
</protein>
<organism evidence="3">
    <name type="scientific">marine metagenome</name>
    <dbReference type="NCBI Taxonomy" id="408172"/>
    <lineage>
        <taxon>unclassified sequences</taxon>
        <taxon>metagenomes</taxon>
        <taxon>ecological metagenomes</taxon>
    </lineage>
</organism>
<name>A0A382JIR8_9ZZZZ</name>
<dbReference type="GO" id="GO:0005886">
    <property type="term" value="C:plasma membrane"/>
    <property type="evidence" value="ECO:0007669"/>
    <property type="project" value="TreeGrafter"/>
</dbReference>
<reference evidence="3" key="1">
    <citation type="submission" date="2018-05" db="EMBL/GenBank/DDBJ databases">
        <authorList>
            <person name="Lanie J.A."/>
            <person name="Ng W.-L."/>
            <person name="Kazmierczak K.M."/>
            <person name="Andrzejewski T.M."/>
            <person name="Davidsen T.M."/>
            <person name="Wayne K.J."/>
            <person name="Tettelin H."/>
            <person name="Glass J.I."/>
            <person name="Rusch D."/>
            <person name="Podicherti R."/>
            <person name="Tsui H.-C.T."/>
            <person name="Winkler M.E."/>
        </authorList>
    </citation>
    <scope>NUCLEOTIDE SEQUENCE</scope>
</reference>
<accession>A0A382JIR8</accession>
<dbReference type="PANTHER" id="PTHR34980">
    <property type="entry name" value="INNER MEMBRANE PROTEIN-RELATED-RELATED"/>
    <property type="match status" value="1"/>
</dbReference>
<gene>
    <name evidence="3" type="ORF">METZ01_LOCUS264472</name>
</gene>
<feature type="transmembrane region" description="Helical" evidence="2">
    <location>
        <begin position="80"/>
        <end position="99"/>
    </location>
</feature>
<dbReference type="InterPro" id="IPR008523">
    <property type="entry name" value="DUF805"/>
</dbReference>
<dbReference type="Pfam" id="PF05656">
    <property type="entry name" value="DUF805"/>
    <property type="match status" value="1"/>
</dbReference>
<evidence type="ECO:0000256" key="2">
    <source>
        <dbReference type="SAM" id="Phobius"/>
    </source>
</evidence>
<dbReference type="AlphaFoldDB" id="A0A382JIR8"/>
<evidence type="ECO:0008006" key="4">
    <source>
        <dbReference type="Google" id="ProtNLM"/>
    </source>
</evidence>